<dbReference type="InterPro" id="IPR009057">
    <property type="entry name" value="Homeodomain-like_sf"/>
</dbReference>
<dbReference type="PROSITE" id="PS50977">
    <property type="entry name" value="HTH_TETR_2"/>
    <property type="match status" value="1"/>
</dbReference>
<feature type="domain" description="HTH tetR-type" evidence="3">
    <location>
        <begin position="13"/>
        <end position="73"/>
    </location>
</feature>
<comment type="caution">
    <text evidence="4">The sequence shown here is derived from an EMBL/GenBank/DDBJ whole genome shotgun (WGS) entry which is preliminary data.</text>
</comment>
<dbReference type="Proteomes" id="UP000282311">
    <property type="component" value="Unassembled WGS sequence"/>
</dbReference>
<name>A0A3B0CFS0_9BACL</name>
<dbReference type="InterPro" id="IPR050624">
    <property type="entry name" value="HTH-type_Tx_Regulator"/>
</dbReference>
<dbReference type="PRINTS" id="PR00455">
    <property type="entry name" value="HTHTETR"/>
</dbReference>
<evidence type="ECO:0000259" key="3">
    <source>
        <dbReference type="PROSITE" id="PS50977"/>
    </source>
</evidence>
<dbReference type="EMBL" id="RBAH01000013">
    <property type="protein sequence ID" value="RKN81976.1"/>
    <property type="molecule type" value="Genomic_DNA"/>
</dbReference>
<dbReference type="SUPFAM" id="SSF48498">
    <property type="entry name" value="Tetracyclin repressor-like, C-terminal domain"/>
    <property type="match status" value="1"/>
</dbReference>
<dbReference type="PANTHER" id="PTHR43479">
    <property type="entry name" value="ACREF/ENVCD OPERON REPRESSOR-RELATED"/>
    <property type="match status" value="1"/>
</dbReference>
<evidence type="ECO:0000313" key="4">
    <source>
        <dbReference type="EMBL" id="RKN81976.1"/>
    </source>
</evidence>
<evidence type="ECO:0000256" key="2">
    <source>
        <dbReference type="PROSITE-ProRule" id="PRU00335"/>
    </source>
</evidence>
<dbReference type="RefSeq" id="WP_120748730.1">
    <property type="nucleotide sequence ID" value="NZ_RBAH01000013.1"/>
</dbReference>
<keyword evidence="5" id="KW-1185">Reference proteome</keyword>
<keyword evidence="1 2" id="KW-0238">DNA-binding</keyword>
<dbReference type="SUPFAM" id="SSF46689">
    <property type="entry name" value="Homeodomain-like"/>
    <property type="match status" value="1"/>
</dbReference>
<dbReference type="GO" id="GO:0003677">
    <property type="term" value="F:DNA binding"/>
    <property type="evidence" value="ECO:0007669"/>
    <property type="project" value="UniProtKB-UniRule"/>
</dbReference>
<evidence type="ECO:0000313" key="5">
    <source>
        <dbReference type="Proteomes" id="UP000282311"/>
    </source>
</evidence>
<dbReference type="OrthoDB" id="9812484at2"/>
<organism evidence="4 5">
    <name type="scientific">Paenibacillus ginsengarvi</name>
    <dbReference type="NCBI Taxonomy" id="400777"/>
    <lineage>
        <taxon>Bacteria</taxon>
        <taxon>Bacillati</taxon>
        <taxon>Bacillota</taxon>
        <taxon>Bacilli</taxon>
        <taxon>Bacillales</taxon>
        <taxon>Paenibacillaceae</taxon>
        <taxon>Paenibacillus</taxon>
    </lineage>
</organism>
<sequence length="197" mass="22287">MGQRGRKKGASGEQSRGVLLSIATEEFALRGYHETKVSSIVEKAGVTQPTFYLYFENKDALFQELVQLFRTRLSEYTEKSRLEPGIAKTAIRQKIAEGLMPFFQFFIEEPHLASIGFLIAPQAAEIKDQLADQIRANLISEQQAGYFRKDLNMGVVADSIVGMMERFIATQKKRSFKEPELLADEVVRLFLYGIAEP</sequence>
<dbReference type="InterPro" id="IPR036271">
    <property type="entry name" value="Tet_transcr_reg_TetR-rel_C_sf"/>
</dbReference>
<dbReference type="Pfam" id="PF00440">
    <property type="entry name" value="TetR_N"/>
    <property type="match status" value="1"/>
</dbReference>
<gene>
    <name evidence="4" type="ORF">D7M11_18535</name>
</gene>
<evidence type="ECO:0000256" key="1">
    <source>
        <dbReference type="ARBA" id="ARBA00023125"/>
    </source>
</evidence>
<dbReference type="AlphaFoldDB" id="A0A3B0CFS0"/>
<dbReference type="Gene3D" id="1.10.357.10">
    <property type="entry name" value="Tetracycline Repressor, domain 2"/>
    <property type="match status" value="1"/>
</dbReference>
<reference evidence="4 5" key="1">
    <citation type="journal article" date="2007" name="Int. J. Syst. Evol. Microbiol.">
        <title>Paenibacillus ginsengarvi sp. nov., isolated from soil from ginseng cultivation.</title>
        <authorList>
            <person name="Yoon M.H."/>
            <person name="Ten L.N."/>
            <person name="Im W.T."/>
        </authorList>
    </citation>
    <scope>NUCLEOTIDE SEQUENCE [LARGE SCALE GENOMIC DNA]</scope>
    <source>
        <strain evidence="4 5">KCTC 13059</strain>
    </source>
</reference>
<dbReference type="PANTHER" id="PTHR43479:SF8">
    <property type="entry name" value="TRANSCRIPTIONAL REGULATOR, TETR FAMILY"/>
    <property type="match status" value="1"/>
</dbReference>
<dbReference type="InterPro" id="IPR001647">
    <property type="entry name" value="HTH_TetR"/>
</dbReference>
<dbReference type="Gene3D" id="1.10.10.60">
    <property type="entry name" value="Homeodomain-like"/>
    <property type="match status" value="1"/>
</dbReference>
<proteinExistence type="predicted"/>
<accession>A0A3B0CFS0</accession>
<protein>
    <submittedName>
        <fullName evidence="4">TetR/AcrR family transcriptional regulator</fullName>
    </submittedName>
</protein>
<feature type="DNA-binding region" description="H-T-H motif" evidence="2">
    <location>
        <begin position="36"/>
        <end position="55"/>
    </location>
</feature>